<organism evidence="2 3">
    <name type="scientific">Popillia japonica</name>
    <name type="common">Japanese beetle</name>
    <dbReference type="NCBI Taxonomy" id="7064"/>
    <lineage>
        <taxon>Eukaryota</taxon>
        <taxon>Metazoa</taxon>
        <taxon>Ecdysozoa</taxon>
        <taxon>Arthropoda</taxon>
        <taxon>Hexapoda</taxon>
        <taxon>Insecta</taxon>
        <taxon>Pterygota</taxon>
        <taxon>Neoptera</taxon>
        <taxon>Endopterygota</taxon>
        <taxon>Coleoptera</taxon>
        <taxon>Polyphaga</taxon>
        <taxon>Scarabaeiformia</taxon>
        <taxon>Scarabaeidae</taxon>
        <taxon>Rutelinae</taxon>
        <taxon>Popillia</taxon>
    </lineage>
</organism>
<gene>
    <name evidence="2" type="ORF">QE152_g29558</name>
</gene>
<dbReference type="AlphaFoldDB" id="A0AAW1JH50"/>
<dbReference type="GO" id="GO:0004519">
    <property type="term" value="F:endonuclease activity"/>
    <property type="evidence" value="ECO:0007669"/>
    <property type="project" value="UniProtKB-KW"/>
</dbReference>
<protein>
    <submittedName>
        <fullName evidence="2">DDE superfamily endonuclease</fullName>
    </submittedName>
</protein>
<dbReference type="GO" id="GO:0005634">
    <property type="term" value="C:nucleus"/>
    <property type="evidence" value="ECO:0007669"/>
    <property type="project" value="TreeGrafter"/>
</dbReference>
<dbReference type="InterPro" id="IPR004875">
    <property type="entry name" value="DDE_SF_endonuclease_dom"/>
</dbReference>
<sequence>MTSTIFEDYLRKWDVELSKEKRQILLLVQNCPAHPHVELNNIKLAFFSPQSMLVLQQMDQGIIWSLKQTYRKELLLKILEMQATDRNVSISILDAIIILHSSWSKVSSETIRNYFHCAGLIKNADLEVSNDNSPPEDNLLSQLLKMETFLHENIQFKDYVNVDKNVITTEHPITNEVLVDEVKRECSEEVLSDSEDDETDMEIVSTNEALRYVGKLQNFFRYQTDNEDFLDNLNKMQRFLLCQFITKTLFKQEL</sequence>
<dbReference type="Proteomes" id="UP001458880">
    <property type="component" value="Unassembled WGS sequence"/>
</dbReference>
<reference evidence="2 3" key="1">
    <citation type="journal article" date="2024" name="BMC Genomics">
        <title>De novo assembly and annotation of Popillia japonica's genome with initial clues to its potential as an invasive pest.</title>
        <authorList>
            <person name="Cucini C."/>
            <person name="Boschi S."/>
            <person name="Funari R."/>
            <person name="Cardaioli E."/>
            <person name="Iannotti N."/>
            <person name="Marturano G."/>
            <person name="Paoli F."/>
            <person name="Bruttini M."/>
            <person name="Carapelli A."/>
            <person name="Frati F."/>
            <person name="Nardi F."/>
        </authorList>
    </citation>
    <scope>NUCLEOTIDE SEQUENCE [LARGE SCALE GENOMIC DNA]</scope>
    <source>
        <strain evidence="2">DMR45628</strain>
    </source>
</reference>
<keyword evidence="2" id="KW-0378">Hydrolase</keyword>
<dbReference type="Pfam" id="PF03184">
    <property type="entry name" value="DDE_1"/>
    <property type="match status" value="1"/>
</dbReference>
<dbReference type="PANTHER" id="PTHR19303">
    <property type="entry name" value="TRANSPOSON"/>
    <property type="match status" value="1"/>
</dbReference>
<keyword evidence="3" id="KW-1185">Reference proteome</keyword>
<evidence type="ECO:0000313" key="2">
    <source>
        <dbReference type="EMBL" id="KAK9703072.1"/>
    </source>
</evidence>
<dbReference type="InterPro" id="IPR050863">
    <property type="entry name" value="CenT-Element_Derived"/>
</dbReference>
<dbReference type="PANTHER" id="PTHR19303:SF73">
    <property type="entry name" value="PROTEIN PDC2"/>
    <property type="match status" value="1"/>
</dbReference>
<name>A0AAW1JH50_POPJA</name>
<dbReference type="EMBL" id="JASPKY010000377">
    <property type="protein sequence ID" value="KAK9703072.1"/>
    <property type="molecule type" value="Genomic_DNA"/>
</dbReference>
<evidence type="ECO:0000259" key="1">
    <source>
        <dbReference type="Pfam" id="PF03184"/>
    </source>
</evidence>
<accession>A0AAW1JH50</accession>
<feature type="domain" description="DDE-1" evidence="1">
    <location>
        <begin position="1"/>
        <end position="115"/>
    </location>
</feature>
<keyword evidence="2" id="KW-0540">Nuclease</keyword>
<dbReference type="GO" id="GO:0003677">
    <property type="term" value="F:DNA binding"/>
    <property type="evidence" value="ECO:0007669"/>
    <property type="project" value="TreeGrafter"/>
</dbReference>
<comment type="caution">
    <text evidence="2">The sequence shown here is derived from an EMBL/GenBank/DDBJ whole genome shotgun (WGS) entry which is preliminary data.</text>
</comment>
<keyword evidence="2" id="KW-0255">Endonuclease</keyword>
<proteinExistence type="predicted"/>
<evidence type="ECO:0000313" key="3">
    <source>
        <dbReference type="Proteomes" id="UP001458880"/>
    </source>
</evidence>